<protein>
    <recommendedName>
        <fullName evidence="4">Ty3 transposon capsid-like protein domain-containing protein</fullName>
    </recommendedName>
</protein>
<reference evidence="2 3" key="1">
    <citation type="submission" date="2016-03" db="EMBL/GenBank/DDBJ databases">
        <title>Comparative genomics of the ectomycorrhizal sister species Rhizopogon vinicolor and Rhizopogon vesiculosus (Basidiomycota: Boletales) reveals a divergence of the mating type B locus.</title>
        <authorList>
            <person name="Mujic A.B."/>
            <person name="Kuo A."/>
            <person name="Tritt A."/>
            <person name="Lipzen A."/>
            <person name="Chen C."/>
            <person name="Johnson J."/>
            <person name="Sharma A."/>
            <person name="Barry K."/>
            <person name="Grigoriev I.V."/>
            <person name="Spatafora J.W."/>
        </authorList>
    </citation>
    <scope>NUCLEOTIDE SEQUENCE [LARGE SCALE GENOMIC DNA]</scope>
    <source>
        <strain evidence="2 3">AM-OR11-056</strain>
    </source>
</reference>
<dbReference type="AlphaFoldDB" id="A0A1J8PVQ3"/>
<proteinExistence type="predicted"/>
<dbReference type="Proteomes" id="UP000183567">
    <property type="component" value="Unassembled WGS sequence"/>
</dbReference>
<evidence type="ECO:0008006" key="4">
    <source>
        <dbReference type="Google" id="ProtNLM"/>
    </source>
</evidence>
<feature type="compositionally biased region" description="Basic and acidic residues" evidence="1">
    <location>
        <begin position="239"/>
        <end position="250"/>
    </location>
</feature>
<dbReference type="EMBL" id="LVVM01004410">
    <property type="protein sequence ID" value="OJA12957.1"/>
    <property type="molecule type" value="Genomic_DNA"/>
</dbReference>
<sequence length="256" mass="28712">MPAASSSTTPAAPAPIMATKSELKIGHPSQFNGEPELVDRWIGQVQRYLGINAHVYDTDDKQVIFALSFMTEGQAESWVDDFTNAANVVNTAGHKAGYGTFTDFIKLVRKIFGPANATASAWIQVMKLRQSSSDSLTDYISHFKLFAGRAKLTDFRPFRHLFLTGLNEGLRNQILSHSTEIKTIEDLIQVANSKQMAFEERKNFRTSQGGGSTRNKKNTSGRRPRYTDSRNPNAMVVDRLNKDEEKEHRQKGLCFH</sequence>
<feature type="compositionally biased region" description="Basic residues" evidence="1">
    <location>
        <begin position="214"/>
        <end position="224"/>
    </location>
</feature>
<feature type="region of interest" description="Disordered" evidence="1">
    <location>
        <begin position="202"/>
        <end position="256"/>
    </location>
</feature>
<dbReference type="STRING" id="180088.A0A1J8PVQ3"/>
<dbReference type="OrthoDB" id="2690063at2759"/>
<organism evidence="2 3">
    <name type="scientific">Rhizopogon vesiculosus</name>
    <dbReference type="NCBI Taxonomy" id="180088"/>
    <lineage>
        <taxon>Eukaryota</taxon>
        <taxon>Fungi</taxon>
        <taxon>Dikarya</taxon>
        <taxon>Basidiomycota</taxon>
        <taxon>Agaricomycotina</taxon>
        <taxon>Agaricomycetes</taxon>
        <taxon>Agaricomycetidae</taxon>
        <taxon>Boletales</taxon>
        <taxon>Suillineae</taxon>
        <taxon>Rhizopogonaceae</taxon>
        <taxon>Rhizopogon</taxon>
    </lineage>
</organism>
<evidence type="ECO:0000256" key="1">
    <source>
        <dbReference type="SAM" id="MobiDB-lite"/>
    </source>
</evidence>
<name>A0A1J8PVQ3_9AGAM</name>
<evidence type="ECO:0000313" key="3">
    <source>
        <dbReference type="Proteomes" id="UP000183567"/>
    </source>
</evidence>
<keyword evidence="3" id="KW-1185">Reference proteome</keyword>
<feature type="non-terminal residue" evidence="2">
    <location>
        <position position="256"/>
    </location>
</feature>
<evidence type="ECO:0000313" key="2">
    <source>
        <dbReference type="EMBL" id="OJA12957.1"/>
    </source>
</evidence>
<accession>A0A1J8PVQ3</accession>
<gene>
    <name evidence="2" type="ORF">AZE42_11324</name>
</gene>
<comment type="caution">
    <text evidence="2">The sequence shown here is derived from an EMBL/GenBank/DDBJ whole genome shotgun (WGS) entry which is preliminary data.</text>
</comment>